<protein>
    <recommendedName>
        <fullName evidence="1">Reverse transcriptase domain-containing protein</fullName>
    </recommendedName>
</protein>
<comment type="caution">
    <text evidence="2">The sequence shown here is derived from an EMBL/GenBank/DDBJ whole genome shotgun (WGS) entry which is preliminary data.</text>
</comment>
<sequence length="122" mass="14064">MDAVLEANEVVDSRMKQKKARILCKLDIEKVYDHVNREYLLNVLEKMRFGLKWIKFCTSSVKFSTLINVMEGLNNMLKTTNTNGWLRGFDVASNGKESLEVTHLQYADDTLIFCGAKEEQLK</sequence>
<gene>
    <name evidence="2" type="ORF">H5410_042067</name>
</gene>
<dbReference type="EMBL" id="JACXVP010000008">
    <property type="protein sequence ID" value="KAG5591553.1"/>
    <property type="molecule type" value="Genomic_DNA"/>
</dbReference>
<accession>A0A9J5XTP3</accession>
<feature type="domain" description="Reverse transcriptase" evidence="1">
    <location>
        <begin position="12"/>
        <end position="119"/>
    </location>
</feature>
<name>A0A9J5XTP3_SOLCO</name>
<keyword evidence="3" id="KW-1185">Reference proteome</keyword>
<dbReference type="AlphaFoldDB" id="A0A9J5XTP3"/>
<dbReference type="OrthoDB" id="1303668at2759"/>
<dbReference type="Pfam" id="PF00078">
    <property type="entry name" value="RVT_1"/>
    <property type="match status" value="1"/>
</dbReference>
<evidence type="ECO:0000313" key="2">
    <source>
        <dbReference type="EMBL" id="KAG5591553.1"/>
    </source>
</evidence>
<evidence type="ECO:0000259" key="1">
    <source>
        <dbReference type="Pfam" id="PF00078"/>
    </source>
</evidence>
<organism evidence="2 3">
    <name type="scientific">Solanum commersonii</name>
    <name type="common">Commerson's wild potato</name>
    <name type="synonym">Commerson's nightshade</name>
    <dbReference type="NCBI Taxonomy" id="4109"/>
    <lineage>
        <taxon>Eukaryota</taxon>
        <taxon>Viridiplantae</taxon>
        <taxon>Streptophyta</taxon>
        <taxon>Embryophyta</taxon>
        <taxon>Tracheophyta</taxon>
        <taxon>Spermatophyta</taxon>
        <taxon>Magnoliopsida</taxon>
        <taxon>eudicotyledons</taxon>
        <taxon>Gunneridae</taxon>
        <taxon>Pentapetalae</taxon>
        <taxon>asterids</taxon>
        <taxon>lamiids</taxon>
        <taxon>Solanales</taxon>
        <taxon>Solanaceae</taxon>
        <taxon>Solanoideae</taxon>
        <taxon>Solaneae</taxon>
        <taxon>Solanum</taxon>
    </lineage>
</organism>
<proteinExistence type="predicted"/>
<dbReference type="InterPro" id="IPR000477">
    <property type="entry name" value="RT_dom"/>
</dbReference>
<dbReference type="Proteomes" id="UP000824120">
    <property type="component" value="Chromosome 8"/>
</dbReference>
<evidence type="ECO:0000313" key="3">
    <source>
        <dbReference type="Proteomes" id="UP000824120"/>
    </source>
</evidence>
<reference evidence="2 3" key="1">
    <citation type="submission" date="2020-09" db="EMBL/GenBank/DDBJ databases">
        <title>De no assembly of potato wild relative species, Solanum commersonii.</title>
        <authorList>
            <person name="Cho K."/>
        </authorList>
    </citation>
    <scope>NUCLEOTIDE SEQUENCE [LARGE SCALE GENOMIC DNA]</scope>
    <source>
        <strain evidence="2">LZ3.2</strain>
        <tissue evidence="2">Leaf</tissue>
    </source>
</reference>